<accession>A0A9N9R0P2</accession>
<evidence type="ECO:0008006" key="3">
    <source>
        <dbReference type="Google" id="ProtNLM"/>
    </source>
</evidence>
<dbReference type="PANTHER" id="PTHR20875">
    <property type="entry name" value="EF-HAND CALCIUM-BINDING DOMAIN-CONTAINING PROTEIN 6-RELATED"/>
    <property type="match status" value="1"/>
</dbReference>
<dbReference type="SUPFAM" id="SSF47473">
    <property type="entry name" value="EF-hand"/>
    <property type="match status" value="1"/>
</dbReference>
<dbReference type="EMBL" id="OU893348">
    <property type="protein sequence ID" value="CAG9787518.1"/>
    <property type="molecule type" value="Genomic_DNA"/>
</dbReference>
<evidence type="ECO:0000313" key="2">
    <source>
        <dbReference type="Proteomes" id="UP001153714"/>
    </source>
</evidence>
<evidence type="ECO:0000313" key="1">
    <source>
        <dbReference type="EMBL" id="CAG9787518.1"/>
    </source>
</evidence>
<dbReference type="PANTHER" id="PTHR20875:SF0">
    <property type="entry name" value="GH12158P"/>
    <property type="match status" value="1"/>
</dbReference>
<sequence>MHDTIVRLADVWKTCNKIRAAAFRVGLNLWDWYRPLDPEGNSLISESKFVSILAGPLRSVIGLSDAEISQLADYFRAQDGRVLYHQLCQIIHGEDAGGRDKTSADCLLEACPPPPEPACHTLDQWQMRRLCCLLATIAAREIPLKPYFQDYELEYNNPKAVIDTTLPKLSRPEIDAGLSTAPLGETDVFHPALTPPRPSRQLIELMLRVQEFVMQRRVRVSEFLRDYDPLNCGRISPQQFRRGLDAMGLGAVLSPEEAVCVTKHYLDPNDQERVCWRTFEDDCDQVFTTKELEKHPTVVAGGAAAAVALLPPRGSAEDSGAALGDAALDLASAALLRVRAACHERSLDLRPAFSEHDEHNNGHVSPAAVRRVLARVGVLLAAAQLRALERRYSDDCGFSYVRLLEEVGLALPIPLYRYMQTLKKFK</sequence>
<proteinExistence type="predicted"/>
<dbReference type="Proteomes" id="UP001153714">
    <property type="component" value="Chromosome 17"/>
</dbReference>
<dbReference type="Gene3D" id="1.10.238.10">
    <property type="entry name" value="EF-hand"/>
    <property type="match status" value="1"/>
</dbReference>
<gene>
    <name evidence="1" type="ORF">DIATSA_LOCUS5392</name>
</gene>
<reference evidence="1" key="1">
    <citation type="submission" date="2021-12" db="EMBL/GenBank/DDBJ databases">
        <authorList>
            <person name="King R."/>
        </authorList>
    </citation>
    <scope>NUCLEOTIDE SEQUENCE</scope>
</reference>
<protein>
    <recommendedName>
        <fullName evidence="3">EF-hand domain-containing protein</fullName>
    </recommendedName>
</protein>
<dbReference type="AlphaFoldDB" id="A0A9N9R0P2"/>
<dbReference type="OrthoDB" id="272072at2759"/>
<reference evidence="1" key="2">
    <citation type="submission" date="2022-10" db="EMBL/GenBank/DDBJ databases">
        <authorList>
            <consortium name="ENA_rothamsted_submissions"/>
            <consortium name="culmorum"/>
            <person name="King R."/>
        </authorList>
    </citation>
    <scope>NUCLEOTIDE SEQUENCE</scope>
</reference>
<dbReference type="InterPro" id="IPR011992">
    <property type="entry name" value="EF-hand-dom_pair"/>
</dbReference>
<keyword evidence="2" id="KW-1185">Reference proteome</keyword>
<dbReference type="InterPro" id="IPR052603">
    <property type="entry name" value="EFCB6"/>
</dbReference>
<organism evidence="1 2">
    <name type="scientific">Diatraea saccharalis</name>
    <name type="common">sugarcane borer</name>
    <dbReference type="NCBI Taxonomy" id="40085"/>
    <lineage>
        <taxon>Eukaryota</taxon>
        <taxon>Metazoa</taxon>
        <taxon>Ecdysozoa</taxon>
        <taxon>Arthropoda</taxon>
        <taxon>Hexapoda</taxon>
        <taxon>Insecta</taxon>
        <taxon>Pterygota</taxon>
        <taxon>Neoptera</taxon>
        <taxon>Endopterygota</taxon>
        <taxon>Lepidoptera</taxon>
        <taxon>Glossata</taxon>
        <taxon>Ditrysia</taxon>
        <taxon>Pyraloidea</taxon>
        <taxon>Crambidae</taxon>
        <taxon>Crambinae</taxon>
        <taxon>Diatraea</taxon>
    </lineage>
</organism>
<name>A0A9N9R0P2_9NEOP</name>